<dbReference type="EMBL" id="MBTG01000073">
    <property type="protein sequence ID" value="OPH46720.1"/>
    <property type="molecule type" value="Genomic_DNA"/>
</dbReference>
<name>A0A1V4H6H2_9BACL</name>
<gene>
    <name evidence="1" type="ORF">BC351_14660</name>
</gene>
<dbReference type="Proteomes" id="UP000190626">
    <property type="component" value="Unassembled WGS sequence"/>
</dbReference>
<dbReference type="AlphaFoldDB" id="A0A1V4H6H2"/>
<comment type="caution">
    <text evidence="1">The sequence shown here is derived from an EMBL/GenBank/DDBJ whole genome shotgun (WGS) entry which is preliminary data.</text>
</comment>
<protein>
    <submittedName>
        <fullName evidence="1">Uncharacterized protein</fullName>
    </submittedName>
</protein>
<accession>A0A1V4H6H2</accession>
<dbReference type="STRING" id="1469647.BC351_14660"/>
<dbReference type="InterPro" id="IPR003374">
    <property type="entry name" value="ApbE-like_sf"/>
</dbReference>
<dbReference type="Gene3D" id="3.10.520.10">
    <property type="entry name" value="ApbE-like domains"/>
    <property type="match status" value="1"/>
</dbReference>
<sequence length="76" mass="8845">MMADAFSTAFYLMGLDQGRTLLEQVDLKGILISSDYVFKKSFGMSLMLMSSCGNTMRRRKKQIELMRRRIAWERPS</sequence>
<evidence type="ECO:0000313" key="2">
    <source>
        <dbReference type="Proteomes" id="UP000190626"/>
    </source>
</evidence>
<keyword evidence="2" id="KW-1185">Reference proteome</keyword>
<evidence type="ECO:0000313" key="1">
    <source>
        <dbReference type="EMBL" id="OPH46720.1"/>
    </source>
</evidence>
<organism evidence="1 2">
    <name type="scientific">Paenibacillus ferrarius</name>
    <dbReference type="NCBI Taxonomy" id="1469647"/>
    <lineage>
        <taxon>Bacteria</taxon>
        <taxon>Bacillati</taxon>
        <taxon>Bacillota</taxon>
        <taxon>Bacilli</taxon>
        <taxon>Bacillales</taxon>
        <taxon>Paenibacillaceae</taxon>
        <taxon>Paenibacillus</taxon>
    </lineage>
</organism>
<reference evidence="2" key="1">
    <citation type="submission" date="2016-07" db="EMBL/GenBank/DDBJ databases">
        <authorList>
            <person name="Florea S."/>
            <person name="Webb J.S."/>
            <person name="Jaromczyk J."/>
            <person name="Schardl C.L."/>
        </authorList>
    </citation>
    <scope>NUCLEOTIDE SEQUENCE [LARGE SCALE GENOMIC DNA]</scope>
    <source>
        <strain evidence="2">CY1</strain>
    </source>
</reference>
<proteinExistence type="predicted"/>